<dbReference type="eggNOG" id="ENOG5032Y5R">
    <property type="taxonomic scope" value="Bacteria"/>
</dbReference>
<reference evidence="2 3" key="1">
    <citation type="submission" date="2013-03" db="EMBL/GenBank/DDBJ databases">
        <title>Draft genome sequence of Gracibacillus halophilus YIM-C55.5, a moderately halophilic and thermophilic organism from the Xiaochaidamu salt lake.</title>
        <authorList>
            <person name="Sugumar T."/>
            <person name="Polireddy D.R."/>
            <person name="Antony A."/>
            <person name="Madhava Y.R."/>
            <person name="Sivakumar N."/>
        </authorList>
    </citation>
    <scope>NUCLEOTIDE SEQUENCE [LARGE SCALE GENOMIC DNA]</scope>
    <source>
        <strain evidence="2 3">YIM-C55.5</strain>
    </source>
</reference>
<feature type="compositionally biased region" description="Polar residues" evidence="1">
    <location>
        <begin position="14"/>
        <end position="25"/>
    </location>
</feature>
<accession>N4WG24</accession>
<dbReference type="STRING" id="1308866.J416_00774"/>
<dbReference type="InterPro" id="IPR013367">
    <property type="entry name" value="Flagellar_put"/>
</dbReference>
<dbReference type="AlphaFoldDB" id="N4WG24"/>
<evidence type="ECO:0000256" key="1">
    <source>
        <dbReference type="SAM" id="MobiDB-lite"/>
    </source>
</evidence>
<dbReference type="Pfam" id="PF12611">
    <property type="entry name" value="Flagellar_put"/>
    <property type="match status" value="1"/>
</dbReference>
<keyword evidence="3" id="KW-1185">Reference proteome</keyword>
<comment type="caution">
    <text evidence="2">The sequence shown here is derived from an EMBL/GenBank/DDBJ whole genome shotgun (WGS) entry which is preliminary data.</text>
</comment>
<sequence length="119" mass="13503">MDNRIHAFHPTVLPKSNSSRAKTNHTDFSQLLKQAEGVQLSKHAKQRMEQRQIEVSDEQWSQIQTKLDEARQKGVKDSLVLTDQAAFIVNTKSNTVVTAMNRSEVQDKIFTNINGTILI</sequence>
<protein>
    <recommendedName>
        <fullName evidence="4">Flagellar operon protein</fullName>
    </recommendedName>
</protein>
<feature type="region of interest" description="Disordered" evidence="1">
    <location>
        <begin position="1"/>
        <end position="25"/>
    </location>
</feature>
<name>N4WG24_9BACI</name>
<dbReference type="OrthoDB" id="165650at2"/>
<organism evidence="2 3">
    <name type="scientific">Gracilibacillus halophilus YIM-C55.5</name>
    <dbReference type="NCBI Taxonomy" id="1308866"/>
    <lineage>
        <taxon>Bacteria</taxon>
        <taxon>Bacillati</taxon>
        <taxon>Bacillota</taxon>
        <taxon>Bacilli</taxon>
        <taxon>Bacillales</taxon>
        <taxon>Bacillaceae</taxon>
        <taxon>Gracilibacillus</taxon>
    </lineage>
</organism>
<dbReference type="RefSeq" id="WP_003462887.1">
    <property type="nucleotide sequence ID" value="NZ_APML01000004.1"/>
</dbReference>
<evidence type="ECO:0000313" key="3">
    <source>
        <dbReference type="Proteomes" id="UP000012283"/>
    </source>
</evidence>
<dbReference type="PATRIC" id="fig|1308866.3.peg.158"/>
<proteinExistence type="predicted"/>
<dbReference type="Proteomes" id="UP000012283">
    <property type="component" value="Unassembled WGS sequence"/>
</dbReference>
<dbReference type="EMBL" id="APML01000004">
    <property type="protein sequence ID" value="ENH98234.1"/>
    <property type="molecule type" value="Genomic_DNA"/>
</dbReference>
<evidence type="ECO:0000313" key="2">
    <source>
        <dbReference type="EMBL" id="ENH98234.1"/>
    </source>
</evidence>
<evidence type="ECO:0008006" key="4">
    <source>
        <dbReference type="Google" id="ProtNLM"/>
    </source>
</evidence>
<dbReference type="NCBIfam" id="TIGR02530">
    <property type="entry name" value="flg_new"/>
    <property type="match status" value="1"/>
</dbReference>
<gene>
    <name evidence="2" type="ORF">J416_00774</name>
</gene>